<feature type="coiled-coil region" evidence="1">
    <location>
        <begin position="42"/>
        <end position="97"/>
    </location>
</feature>
<name>A0A9X4J015_9VIBR</name>
<comment type="caution">
    <text evidence="2">The sequence shown here is derived from an EMBL/GenBank/DDBJ whole genome shotgun (WGS) entry which is preliminary data.</text>
</comment>
<dbReference type="RefSeq" id="WP_255199708.1">
    <property type="nucleotide sequence ID" value="NZ_JAKNAX010000018.1"/>
</dbReference>
<dbReference type="Proteomes" id="UP001140978">
    <property type="component" value="Unassembled WGS sequence"/>
</dbReference>
<organism evidence="2 3">
    <name type="scientific">Vibrio aestuarianus</name>
    <dbReference type="NCBI Taxonomy" id="28171"/>
    <lineage>
        <taxon>Bacteria</taxon>
        <taxon>Pseudomonadati</taxon>
        <taxon>Pseudomonadota</taxon>
        <taxon>Gammaproteobacteria</taxon>
        <taxon>Vibrionales</taxon>
        <taxon>Vibrionaceae</taxon>
        <taxon>Vibrio</taxon>
    </lineage>
</organism>
<accession>A0A9X4J015</accession>
<reference evidence="2" key="1">
    <citation type="submission" date="2022-02" db="EMBL/GenBank/DDBJ databases">
        <title>Emergence and expansion in Europe of a Vibrio aestuarianus clonal complex pathogenic for oysters.</title>
        <authorList>
            <person name="Mesnil A."/>
            <person name="Travers M.-A."/>
        </authorList>
    </citation>
    <scope>NUCLEOTIDE SEQUENCE</scope>
    <source>
        <strain evidence="2">19_064_15T1</strain>
    </source>
</reference>
<keyword evidence="1" id="KW-0175">Coiled coil</keyword>
<gene>
    <name evidence="2" type="ORF">L9X51_08670</name>
</gene>
<dbReference type="EMBL" id="JAKNAX010000018">
    <property type="protein sequence ID" value="MDE1346501.1"/>
    <property type="molecule type" value="Genomic_DNA"/>
</dbReference>
<feature type="coiled-coil region" evidence="1">
    <location>
        <begin position="133"/>
        <end position="160"/>
    </location>
</feature>
<evidence type="ECO:0000313" key="3">
    <source>
        <dbReference type="Proteomes" id="UP001140978"/>
    </source>
</evidence>
<evidence type="ECO:0000256" key="1">
    <source>
        <dbReference type="SAM" id="Coils"/>
    </source>
</evidence>
<protein>
    <submittedName>
        <fullName evidence="2">Uncharacterized protein</fullName>
    </submittedName>
</protein>
<evidence type="ECO:0000313" key="2">
    <source>
        <dbReference type="EMBL" id="MDE1346501.1"/>
    </source>
</evidence>
<sequence>MNNLATIEGLEHKFQRTLSLRGKIASAQPKVNQLLQDWHGHVQTTREKLSAQKHQLEEEQNELHNQDIARAETRSGLNTKLTDLKRTEEQHQELQARFALIPNQAYLEIQLNRAKQSYEEQAALCIQSQRSSSSDLAKQLKERTEKRQRLETQRQTLDDNLYLHLWSNLRLDKQRLMDFCLGNSGFSNKWYTLLIPKSELDIKQFSDVKKQEDIMLRLLLDYTERFYNALKNAYEGQFYQVTQVQEDDPGMIKMYHFEIEESDDGLDYAQRLEQLQEIVAKGDIGKAKEWNAPGMVAVTFDKHLYYPLLSIEKNADLPLKMRPMAFDAPSEITFIQDLEAFIETPRGQEIIGDKSLYLLRNADTKSKGLGFATAGNFYPDFLLWLVDDKTGKQWLSLIDPKGIRNLNLDDAKFGLYKEIKTLERKLNDESLSLSAFVVSSTEHRDLLNVSEQQDLLEERNILFMDDNTYLEKMFLRMLAFSHISVDDMSEEQLANLLLAKVKWAERSTSTRSKSLHVMHDSVQFIQCLTVNGSDGSGGASYQKLPGFMKILKNVVSVDGDFSIGILSEVLCLGAIVRALETVLTKEIKLSSDDALVLLGFPKQMKRNARELLDEIEKLCRTYGRTRLDEESVQSILCNLQQHDVVKKVSNEEGTWELNERFSISPF</sequence>
<dbReference type="AlphaFoldDB" id="A0A9X4J015"/>
<proteinExistence type="predicted"/>